<evidence type="ECO:0000313" key="7">
    <source>
        <dbReference type="Proteomes" id="UP000091820"/>
    </source>
</evidence>
<reference evidence="7" key="1">
    <citation type="submission" date="2014-03" db="EMBL/GenBank/DDBJ databases">
        <authorList>
            <person name="Aksoy S."/>
            <person name="Warren W."/>
            <person name="Wilson R.K."/>
        </authorList>
    </citation>
    <scope>NUCLEOTIDE SEQUENCE [LARGE SCALE GENOMIC DNA]</scope>
    <source>
        <strain evidence="7">IAEA</strain>
    </source>
</reference>
<reference evidence="6" key="2">
    <citation type="submission" date="2020-05" db="UniProtKB">
        <authorList>
            <consortium name="EnsemblMetazoa"/>
        </authorList>
    </citation>
    <scope>IDENTIFICATION</scope>
    <source>
        <strain evidence="6">IAEA</strain>
    </source>
</reference>
<keyword evidence="4" id="KW-0027">Amidation</keyword>
<evidence type="ECO:0000256" key="3">
    <source>
        <dbReference type="ARBA" id="ARBA00022525"/>
    </source>
</evidence>
<evidence type="ECO:0000256" key="4">
    <source>
        <dbReference type="ARBA" id="ARBA00022815"/>
    </source>
</evidence>
<protein>
    <submittedName>
        <fullName evidence="6">Uncharacterized protein</fullName>
    </submittedName>
</protein>
<dbReference type="Proteomes" id="UP000091820">
    <property type="component" value="Unassembled WGS sequence"/>
</dbReference>
<dbReference type="InterPro" id="IPR013259">
    <property type="entry name" value="Sulfakinin"/>
</dbReference>
<dbReference type="VEuPathDB" id="VectorBase:GBRI008526"/>
<evidence type="ECO:0000313" key="6">
    <source>
        <dbReference type="EnsemblMetazoa" id="GBRI008526-PA"/>
    </source>
</evidence>
<name>A0A1A9W735_9MUSC</name>
<keyword evidence="5" id="KW-0527">Neuropeptide</keyword>
<dbReference type="Pfam" id="PF08257">
    <property type="entry name" value="Sulfakinin"/>
    <property type="match status" value="2"/>
</dbReference>
<dbReference type="EnsemblMetazoa" id="GBRI008526-RA">
    <property type="protein sequence ID" value="GBRI008526-PA"/>
    <property type="gene ID" value="GBRI008526"/>
</dbReference>
<comment type="similarity">
    <text evidence="2">Belongs to the gastrin/cholecystokinin family.</text>
</comment>
<evidence type="ECO:0000256" key="2">
    <source>
        <dbReference type="ARBA" id="ARBA00006273"/>
    </source>
</evidence>
<evidence type="ECO:0000256" key="1">
    <source>
        <dbReference type="ARBA" id="ARBA00004613"/>
    </source>
</evidence>
<dbReference type="InterPro" id="IPR013152">
    <property type="entry name" value="Gastrin/cholecystokinin_CS"/>
</dbReference>
<dbReference type="AlphaFoldDB" id="A0A1A9W735"/>
<dbReference type="PROSITE" id="PS00259">
    <property type="entry name" value="GASTRIN"/>
    <property type="match status" value="1"/>
</dbReference>
<comment type="subcellular location">
    <subcellularLocation>
        <location evidence="1">Secreted</location>
    </subcellularLocation>
</comment>
<proteinExistence type="inferred from homology"/>
<dbReference type="STRING" id="37001.A0A1A9W735"/>
<organism evidence="6 7">
    <name type="scientific">Glossina brevipalpis</name>
    <dbReference type="NCBI Taxonomy" id="37001"/>
    <lineage>
        <taxon>Eukaryota</taxon>
        <taxon>Metazoa</taxon>
        <taxon>Ecdysozoa</taxon>
        <taxon>Arthropoda</taxon>
        <taxon>Hexapoda</taxon>
        <taxon>Insecta</taxon>
        <taxon>Pterygota</taxon>
        <taxon>Neoptera</taxon>
        <taxon>Endopterygota</taxon>
        <taxon>Diptera</taxon>
        <taxon>Brachycera</taxon>
        <taxon>Muscomorpha</taxon>
        <taxon>Hippoboscoidea</taxon>
        <taxon>Glossinidae</taxon>
        <taxon>Glossina</taxon>
    </lineage>
</organism>
<keyword evidence="7" id="KW-1185">Reference proteome</keyword>
<keyword evidence="3" id="KW-0964">Secreted</keyword>
<accession>A0A1A9W735</accession>
<dbReference type="GO" id="GO:0007218">
    <property type="term" value="P:neuropeptide signaling pathway"/>
    <property type="evidence" value="ECO:0007669"/>
    <property type="project" value="UniProtKB-KW"/>
</dbReference>
<sequence length="147" mass="16840">MVLLSQSKILRLLIFTIIYYVLVTPSICRSLESSKSATNEHNWERNGVVNAANSLNSASSVYYSDKRSLLQSLLSSARESQKLGDKFTPSWDFVDILLTEHGHDERSKRFDDYGHMRFGKRGVEEHVDDYGHMRFGRKVPVNDSLIN</sequence>
<evidence type="ECO:0000256" key="5">
    <source>
        <dbReference type="ARBA" id="ARBA00023320"/>
    </source>
</evidence>
<dbReference type="GO" id="GO:0005576">
    <property type="term" value="C:extracellular region"/>
    <property type="evidence" value="ECO:0007669"/>
    <property type="project" value="UniProtKB-SubCell"/>
</dbReference>